<gene>
    <name evidence="1" type="ORF">METZ01_LOCUS104515</name>
</gene>
<name>A0A381WH84_9ZZZZ</name>
<proteinExistence type="predicted"/>
<dbReference type="SUPFAM" id="SSF51905">
    <property type="entry name" value="FAD/NAD(P)-binding domain"/>
    <property type="match status" value="1"/>
</dbReference>
<evidence type="ECO:0008006" key="2">
    <source>
        <dbReference type="Google" id="ProtNLM"/>
    </source>
</evidence>
<sequence>MKNRLPITRRDFLNGVSLGIAGTIAPIDFLKSQGIDIDYYPPVLTGIRGNHPNSFNYAHKLAFTGSGFIDEVKDTGESYDLIVVGGGISGLSAAYFFKDRTEQIPKTLILDNHDDFGGHAKRNEFVVNDRTMLAYGGSQSVESPSYYEEVSKKLLSNLGIDFNKFYQAYDFDYFKNRQLDTGFYFNKATYGVSQIVKNVPTFRYDLTYKESIKPENIQRVASQLPISDQSKEEFIRLFLDQTDFFPNLSLEEKYYLLDNISYEDYLRQYHKVGEEVIGIFHSLVWGLWGVGNDSIPAIGCWGDGLPGFAGLGFTDDEQPSDEINYQDNPMYDVDTVDESIRDYMSKNELSNEPYIFHFPDGNATIARLLVRKLIPNSIPGDNMEDIVSAKADYSMLDVKGQDTNIRLNSTVISATNTKDGVDIVYAKQGALYKIHAKQCILACNNGIIPDLCPQLPEKQKEALKYNVKVPLVWVQVAMKNWHMIAKKKVHTLQCPDCFFNSFYVDYPVSLGDYQFPQTFEDPVVFMMQHVPTRPNQGYTNREQYRLGRYDILKMTYQDYEDKLFDQLKGMFGDDFDENDVAAITVNRWAHGYSYEYNNLFDAEYFGGEMPE</sequence>
<reference evidence="1" key="1">
    <citation type="submission" date="2018-05" db="EMBL/GenBank/DDBJ databases">
        <authorList>
            <person name="Lanie J.A."/>
            <person name="Ng W.-L."/>
            <person name="Kazmierczak K.M."/>
            <person name="Andrzejewski T.M."/>
            <person name="Davidsen T.M."/>
            <person name="Wayne K.J."/>
            <person name="Tettelin H."/>
            <person name="Glass J.I."/>
            <person name="Rusch D."/>
            <person name="Podicherti R."/>
            <person name="Tsui H.-C.T."/>
            <person name="Winkler M.E."/>
        </authorList>
    </citation>
    <scope>NUCLEOTIDE SEQUENCE</scope>
</reference>
<organism evidence="1">
    <name type="scientific">marine metagenome</name>
    <dbReference type="NCBI Taxonomy" id="408172"/>
    <lineage>
        <taxon>unclassified sequences</taxon>
        <taxon>metagenomes</taxon>
        <taxon>ecological metagenomes</taxon>
    </lineage>
</organism>
<feature type="non-terminal residue" evidence="1">
    <location>
        <position position="611"/>
    </location>
</feature>
<dbReference type="InterPro" id="IPR036188">
    <property type="entry name" value="FAD/NAD-bd_sf"/>
</dbReference>
<dbReference type="EMBL" id="UINC01011751">
    <property type="protein sequence ID" value="SVA51661.1"/>
    <property type="molecule type" value="Genomic_DNA"/>
</dbReference>
<dbReference type="AlphaFoldDB" id="A0A381WH84"/>
<dbReference type="Pfam" id="PF13450">
    <property type="entry name" value="NAD_binding_8"/>
    <property type="match status" value="1"/>
</dbReference>
<evidence type="ECO:0000313" key="1">
    <source>
        <dbReference type="EMBL" id="SVA51661.1"/>
    </source>
</evidence>
<dbReference type="Gene3D" id="3.50.50.60">
    <property type="entry name" value="FAD/NAD(P)-binding domain"/>
    <property type="match status" value="1"/>
</dbReference>
<protein>
    <recommendedName>
        <fullName evidence="2">Amine oxidase domain-containing protein</fullName>
    </recommendedName>
</protein>
<accession>A0A381WH84</accession>